<dbReference type="PANTHER" id="PTHR35861">
    <property type="match status" value="1"/>
</dbReference>
<dbReference type="Pfam" id="PF04984">
    <property type="entry name" value="Phage_sheath_1"/>
    <property type="match status" value="1"/>
</dbReference>
<keyword evidence="2" id="KW-1162">Viral penetration into host cytoplasm</keyword>
<dbReference type="InterPro" id="IPR035089">
    <property type="entry name" value="Phage_sheath_subtilisin"/>
</dbReference>
<keyword evidence="6" id="KW-1171">Viral genome ejection through host cell envelope</keyword>
<dbReference type="GO" id="GO:0098027">
    <property type="term" value="C:virus tail, sheath"/>
    <property type="evidence" value="ECO:0007669"/>
    <property type="project" value="UniProtKB-KW"/>
</dbReference>
<reference evidence="11" key="1">
    <citation type="submission" date="2020-05" db="EMBL/GenBank/DDBJ databases">
        <authorList>
            <person name="Chiriac C."/>
            <person name="Salcher M."/>
            <person name="Ghai R."/>
            <person name="Kavagutti S V."/>
        </authorList>
    </citation>
    <scope>NUCLEOTIDE SEQUENCE</scope>
</reference>
<evidence type="ECO:0000259" key="10">
    <source>
        <dbReference type="Pfam" id="PF22671"/>
    </source>
</evidence>
<feature type="domain" description="Tail sheath protein subtilisin-like" evidence="8">
    <location>
        <begin position="413"/>
        <end position="556"/>
    </location>
</feature>
<dbReference type="GO" id="GO:0099000">
    <property type="term" value="P:symbiont genome ejection through host cell envelope, contractile tail mechanism"/>
    <property type="evidence" value="ECO:0007669"/>
    <property type="project" value="UniProtKB-KW"/>
</dbReference>
<proteinExistence type="inferred from homology"/>
<evidence type="ECO:0000259" key="8">
    <source>
        <dbReference type="Pfam" id="PF04984"/>
    </source>
</evidence>
<feature type="domain" description="Tail sheath protein Gp18-like" evidence="10">
    <location>
        <begin position="29"/>
        <end position="83"/>
    </location>
</feature>
<protein>
    <submittedName>
        <fullName evidence="11">Tail sheath protein</fullName>
    </submittedName>
</protein>
<evidence type="ECO:0000256" key="4">
    <source>
        <dbReference type="ARBA" id="ARBA00022766"/>
    </source>
</evidence>
<comment type="similarity">
    <text evidence="1">Belongs to the myoviridae tail sheath protein family.</text>
</comment>
<evidence type="ECO:0000256" key="5">
    <source>
        <dbReference type="ARBA" id="ARBA00023003"/>
    </source>
</evidence>
<evidence type="ECO:0000256" key="1">
    <source>
        <dbReference type="ARBA" id="ARBA00008005"/>
    </source>
</evidence>
<dbReference type="PANTHER" id="PTHR35861:SF1">
    <property type="entry name" value="PHAGE TAIL SHEATH PROTEIN"/>
    <property type="match status" value="1"/>
</dbReference>
<keyword evidence="7" id="KW-1160">Virus entry into host cell</keyword>
<keyword evidence="4" id="KW-1242">Viral contractile tail ejection system</keyword>
<organism evidence="11">
    <name type="scientific">uncultured Caudovirales phage</name>
    <dbReference type="NCBI Taxonomy" id="2100421"/>
    <lineage>
        <taxon>Viruses</taxon>
        <taxon>Duplodnaviria</taxon>
        <taxon>Heunggongvirae</taxon>
        <taxon>Uroviricota</taxon>
        <taxon>Caudoviricetes</taxon>
        <taxon>Peduoviridae</taxon>
        <taxon>Maltschvirus</taxon>
        <taxon>Maltschvirus maltsch</taxon>
    </lineage>
</organism>
<dbReference type="Pfam" id="PF17482">
    <property type="entry name" value="Phage_sheath_1C"/>
    <property type="match status" value="1"/>
</dbReference>
<name>A0A6J7WZ24_9CAUD</name>
<dbReference type="EMBL" id="LR798288">
    <property type="protein sequence ID" value="CAB5221324.1"/>
    <property type="molecule type" value="Genomic_DNA"/>
</dbReference>
<dbReference type="InterPro" id="IPR020287">
    <property type="entry name" value="Tail_sheath_C"/>
</dbReference>
<evidence type="ECO:0000256" key="7">
    <source>
        <dbReference type="ARBA" id="ARBA00023296"/>
    </source>
</evidence>
<evidence type="ECO:0000256" key="6">
    <source>
        <dbReference type="ARBA" id="ARBA00023009"/>
    </source>
</evidence>
<accession>A0A6J7WZ24</accession>
<evidence type="ECO:0000259" key="9">
    <source>
        <dbReference type="Pfam" id="PF17482"/>
    </source>
</evidence>
<dbReference type="InterPro" id="IPR054564">
    <property type="entry name" value="Gp18_domIII_N"/>
</dbReference>
<sequence>MPFQVSPGVNVTEIDLTTIVPAVSTTEGAIAGVFRWGPADERVLISSEDELVARFGRPTSNNHETFFTAANFLAYGNKLYVVRSQAANTYNAVAAVNSSITFANTTVKNVDNYDAQLGTFNSNVYWVAKYGGYLGNSLKISTCESTNAFSAALQGNSTATANMTFATNSNKLQIQVTASSNSIANTMAASIIANLNLGDYVAAGNSSLGTQYLKVTSIGTQADSGNSTVFTSNVDITLGSTYNLAANVSSNSVTRYWEYFSFVDGAPGTSIYTSNLGGSGDEMHVVVADEDGAFTGVPGQVLEVWSRVSRATDARTEQGGSNYFRNVMNNNSQFVWWANNRSGLTTDIAANMTAITLGPYTQSFRSGYDGVTENTQTLQNLSNSYNKFSKAESVDISLILTGKSLFGVNGEGLANWLIDNIAEVRKDCIVCVSPQYEDVVQAGGDESTNIVTFRNSLRSTSYAVLDSGYKYQYDKYNDVYRWIPFNGDVAGTIVRTDDTRDPWFSPAGFNRGQIKNVVKMAYNPDKANRDILYKAGCNPIVNFPGEGVILYGDKTLLAKPSAFDRINVRRLFIVLEKAIATSAKFTLFEFNDEFTRSTFRNLVEPYLRDIKGRRGIYDFKVVCDGTNNTPERIDRNEFWGDIYVKPARSINFIQLNFVAVRTGVEFDEIVGKF</sequence>
<evidence type="ECO:0000256" key="3">
    <source>
        <dbReference type="ARBA" id="ARBA00022732"/>
    </source>
</evidence>
<feature type="domain" description="Tail sheath protein C-terminal" evidence="9">
    <location>
        <begin position="559"/>
        <end position="658"/>
    </location>
</feature>
<dbReference type="Gene3D" id="3.40.50.11780">
    <property type="match status" value="2"/>
</dbReference>
<gene>
    <name evidence="11" type="ORF">UFOVP247_137</name>
</gene>
<keyword evidence="3" id="KW-1227">Viral tail protein</keyword>
<dbReference type="InterPro" id="IPR052042">
    <property type="entry name" value="Tail_sheath_structural"/>
</dbReference>
<evidence type="ECO:0000313" key="11">
    <source>
        <dbReference type="EMBL" id="CAB5221324.1"/>
    </source>
</evidence>
<keyword evidence="5" id="KW-0946">Virion</keyword>
<dbReference type="Pfam" id="PF22671">
    <property type="entry name" value="Gp18_domIII_N"/>
    <property type="match status" value="1"/>
</dbReference>
<keyword evidence="5" id="KW-1229">Viral tail sheath protein</keyword>
<evidence type="ECO:0000256" key="2">
    <source>
        <dbReference type="ARBA" id="ARBA00022595"/>
    </source>
</evidence>